<comment type="caution">
    <text evidence="2">The sequence shown here is derived from an EMBL/GenBank/DDBJ whole genome shotgun (WGS) entry which is preliminary data.</text>
</comment>
<dbReference type="SUPFAM" id="SSF51556">
    <property type="entry name" value="Metallo-dependent hydrolases"/>
    <property type="match status" value="1"/>
</dbReference>
<feature type="domain" description="Amidohydrolase-related" evidence="1">
    <location>
        <begin position="82"/>
        <end position="433"/>
    </location>
</feature>
<dbReference type="InterPro" id="IPR057744">
    <property type="entry name" value="OTAase-like"/>
</dbReference>
<dbReference type="Proteomes" id="UP000186136">
    <property type="component" value="Unassembled WGS sequence"/>
</dbReference>
<evidence type="ECO:0000259" key="1">
    <source>
        <dbReference type="Pfam" id="PF01979"/>
    </source>
</evidence>
<accession>A0A1Q2YJG5</accession>
<name>A0A1Q2YJG5_9ASCO</name>
<dbReference type="Pfam" id="PF01979">
    <property type="entry name" value="Amidohydro_1"/>
    <property type="match status" value="1"/>
</dbReference>
<sequence>MNFPKIDVNEGIDKPLAKLTKPWKLADPTNYAFINATIIDTVDGKSVTGYTVLTRNGYIEDLVRASESDLSAYTIVDCTGRYLCPGLFDFHVHMVAVPVEAGIHGSLRMPRNAMLMRVGVHSRSILERGFTTVRDCGGMEHYVAEAINENIILGPRTFFCGRAIGQTGGHGDTRPVVLPSDAYDSCECHLSTVGVVADGVEECMKKTRENFRRGASFIKIMGGGGVASASGKIENVFFLDSEIKTMVDVAKNYNSFVTAHAYTTKAIKRCILNGVKGIEHGNMLDDECAKLMAENDCFLCPTLVTYKVMASNQFKGFLTPSAEIKNTEVLQKGLVSLVVAKKYGVKMCYGSDLLGNLTAYQSNEFAIRAKVLEPLEILQAATITPAKIMKVDNQLGQIKKGFFADMLLLNENPLCDVSILDKPEKHLLFVMKDGLIYHTKWSGVKSDVPTSLVYDN</sequence>
<reference evidence="2 3" key="1">
    <citation type="submission" date="2016-08" db="EMBL/GenBank/DDBJ databases">
        <title>Whole genome shotgun sequence of Pichia membranifaciens KS47-1.</title>
        <authorList>
            <person name="Konishi M."/>
            <person name="Ishida M."/>
            <person name="Arakawa T."/>
            <person name="Kato Y."/>
            <person name="Horiuchi J."/>
        </authorList>
    </citation>
    <scope>NUCLEOTIDE SEQUENCE [LARGE SCALE GENOMIC DNA]</scope>
    <source>
        <strain evidence="2 3">KS47-1</strain>
    </source>
</reference>
<dbReference type="Gene3D" id="2.30.40.10">
    <property type="entry name" value="Urease, subunit C, domain 1"/>
    <property type="match status" value="1"/>
</dbReference>
<dbReference type="InterPro" id="IPR006680">
    <property type="entry name" value="Amidohydro-rel"/>
</dbReference>
<protein>
    <recommendedName>
        <fullName evidence="1">Amidohydrolase-related domain-containing protein</fullName>
    </recommendedName>
</protein>
<dbReference type="InterPro" id="IPR051781">
    <property type="entry name" value="Metallo-dep_Hydrolase"/>
</dbReference>
<dbReference type="PANTHER" id="PTHR43135">
    <property type="entry name" value="ALPHA-D-RIBOSE 1-METHYLPHOSPHONATE 5-TRIPHOSPHATE DIPHOSPHATASE"/>
    <property type="match status" value="1"/>
</dbReference>
<proteinExistence type="predicted"/>
<dbReference type="EMBL" id="BDGI01000131">
    <property type="protein sequence ID" value="GAV29665.1"/>
    <property type="molecule type" value="Genomic_DNA"/>
</dbReference>
<gene>
    <name evidence="2" type="ORF">PMKS-003167</name>
</gene>
<evidence type="ECO:0000313" key="2">
    <source>
        <dbReference type="EMBL" id="GAV29665.1"/>
    </source>
</evidence>
<organism evidence="2 3">
    <name type="scientific">Pichia membranifaciens</name>
    <dbReference type="NCBI Taxonomy" id="4926"/>
    <lineage>
        <taxon>Eukaryota</taxon>
        <taxon>Fungi</taxon>
        <taxon>Dikarya</taxon>
        <taxon>Ascomycota</taxon>
        <taxon>Saccharomycotina</taxon>
        <taxon>Pichiomycetes</taxon>
        <taxon>Pichiales</taxon>
        <taxon>Pichiaceae</taxon>
        <taxon>Pichia</taxon>
    </lineage>
</organism>
<dbReference type="Gene3D" id="3.20.20.140">
    <property type="entry name" value="Metal-dependent hydrolases"/>
    <property type="match status" value="1"/>
</dbReference>
<dbReference type="PANTHER" id="PTHR43135:SF3">
    <property type="entry name" value="ALPHA-D-RIBOSE 1-METHYLPHOSPHONATE 5-TRIPHOSPHATE DIPHOSPHATASE"/>
    <property type="match status" value="1"/>
</dbReference>
<keyword evidence="3" id="KW-1185">Reference proteome</keyword>
<dbReference type="CDD" id="cd01299">
    <property type="entry name" value="Met_dep_hydrolase_A"/>
    <property type="match status" value="1"/>
</dbReference>
<dbReference type="GO" id="GO:0016810">
    <property type="term" value="F:hydrolase activity, acting on carbon-nitrogen (but not peptide) bonds"/>
    <property type="evidence" value="ECO:0007669"/>
    <property type="project" value="InterPro"/>
</dbReference>
<dbReference type="SUPFAM" id="SSF51338">
    <property type="entry name" value="Composite domain of metallo-dependent hydrolases"/>
    <property type="match status" value="1"/>
</dbReference>
<dbReference type="AlphaFoldDB" id="A0A1Q2YJG5"/>
<dbReference type="InterPro" id="IPR011059">
    <property type="entry name" value="Metal-dep_hydrolase_composite"/>
</dbReference>
<dbReference type="InterPro" id="IPR032466">
    <property type="entry name" value="Metal_Hydrolase"/>
</dbReference>
<dbReference type="OrthoDB" id="5595695at2759"/>
<evidence type="ECO:0000313" key="3">
    <source>
        <dbReference type="Proteomes" id="UP000186136"/>
    </source>
</evidence>